<comment type="caution">
    <text evidence="1">The sequence shown here is derived from an EMBL/GenBank/DDBJ whole genome shotgun (WGS) entry which is preliminary data.</text>
</comment>
<evidence type="ECO:0000313" key="2">
    <source>
        <dbReference type="Proteomes" id="UP000245207"/>
    </source>
</evidence>
<organism evidence="1 2">
    <name type="scientific">Artemisia annua</name>
    <name type="common">Sweet wormwood</name>
    <dbReference type="NCBI Taxonomy" id="35608"/>
    <lineage>
        <taxon>Eukaryota</taxon>
        <taxon>Viridiplantae</taxon>
        <taxon>Streptophyta</taxon>
        <taxon>Embryophyta</taxon>
        <taxon>Tracheophyta</taxon>
        <taxon>Spermatophyta</taxon>
        <taxon>Magnoliopsida</taxon>
        <taxon>eudicotyledons</taxon>
        <taxon>Gunneridae</taxon>
        <taxon>Pentapetalae</taxon>
        <taxon>asterids</taxon>
        <taxon>campanulids</taxon>
        <taxon>Asterales</taxon>
        <taxon>Asteraceae</taxon>
        <taxon>Asteroideae</taxon>
        <taxon>Anthemideae</taxon>
        <taxon>Artemisiinae</taxon>
        <taxon>Artemisia</taxon>
    </lineage>
</organism>
<dbReference type="EMBL" id="PKPP01005795">
    <property type="protein sequence ID" value="PWA58786.1"/>
    <property type="molecule type" value="Genomic_DNA"/>
</dbReference>
<sequence length="173" mass="20747">MQGNKGKESNATQSDNRNRYEALNVITEEDDTDLRILKGRTTMDSFLNKKVQPSEIEAELWAEDMHKYFKDQWEIDRLKEQEDVNENKEDVYDSGNGIAQNQYAVLIEEYERMPNVFLLWQKEKVLVEELVNNKRIPTIEETKIWPLRMFGNYKERWETKWNTECPFIGKFQE</sequence>
<proteinExistence type="predicted"/>
<reference evidence="1 2" key="1">
    <citation type="journal article" date="2018" name="Mol. Plant">
        <title>The genome of Artemisia annua provides insight into the evolution of Asteraceae family and artemisinin biosynthesis.</title>
        <authorList>
            <person name="Shen Q."/>
            <person name="Zhang L."/>
            <person name="Liao Z."/>
            <person name="Wang S."/>
            <person name="Yan T."/>
            <person name="Shi P."/>
            <person name="Liu M."/>
            <person name="Fu X."/>
            <person name="Pan Q."/>
            <person name="Wang Y."/>
            <person name="Lv Z."/>
            <person name="Lu X."/>
            <person name="Zhang F."/>
            <person name="Jiang W."/>
            <person name="Ma Y."/>
            <person name="Chen M."/>
            <person name="Hao X."/>
            <person name="Li L."/>
            <person name="Tang Y."/>
            <person name="Lv G."/>
            <person name="Zhou Y."/>
            <person name="Sun X."/>
            <person name="Brodelius P.E."/>
            <person name="Rose J.K.C."/>
            <person name="Tang K."/>
        </authorList>
    </citation>
    <scope>NUCLEOTIDE SEQUENCE [LARGE SCALE GENOMIC DNA]</scope>
    <source>
        <strain evidence="2">cv. Huhao1</strain>
        <tissue evidence="1">Leaf</tissue>
    </source>
</reference>
<accession>A0A2U1MC39</accession>
<protein>
    <submittedName>
        <fullName evidence="1">Uncharacterized protein</fullName>
    </submittedName>
</protein>
<evidence type="ECO:0000313" key="1">
    <source>
        <dbReference type="EMBL" id="PWA58786.1"/>
    </source>
</evidence>
<keyword evidence="2" id="KW-1185">Reference proteome</keyword>
<dbReference type="Proteomes" id="UP000245207">
    <property type="component" value="Unassembled WGS sequence"/>
</dbReference>
<gene>
    <name evidence="1" type="ORF">CTI12_AA396990</name>
</gene>
<name>A0A2U1MC39_ARTAN</name>
<dbReference type="AlphaFoldDB" id="A0A2U1MC39"/>